<organism evidence="2 3">
    <name type="scientific">Flavobacterium lacus</name>
    <dbReference type="NCBI Taxonomy" id="1353778"/>
    <lineage>
        <taxon>Bacteria</taxon>
        <taxon>Pseudomonadati</taxon>
        <taxon>Bacteroidota</taxon>
        <taxon>Flavobacteriia</taxon>
        <taxon>Flavobacteriales</taxon>
        <taxon>Flavobacteriaceae</taxon>
        <taxon>Flavobacterium</taxon>
    </lineage>
</organism>
<evidence type="ECO:0000313" key="3">
    <source>
        <dbReference type="Proteomes" id="UP000249518"/>
    </source>
</evidence>
<feature type="domain" description="FAD dependent oxidoreductase" evidence="1">
    <location>
        <begin position="31"/>
        <end position="374"/>
    </location>
</feature>
<gene>
    <name evidence="2" type="ORF">B0I10_108116</name>
</gene>
<dbReference type="EMBL" id="QLSV01000008">
    <property type="protein sequence ID" value="RAR47613.1"/>
    <property type="molecule type" value="Genomic_DNA"/>
</dbReference>
<protein>
    <submittedName>
        <fullName evidence="2">Glycine/D-amino acid oxidase-like deaminating enzyme</fullName>
    </submittedName>
</protein>
<dbReference type="Gene3D" id="3.50.50.60">
    <property type="entry name" value="FAD/NAD(P)-binding domain"/>
    <property type="match status" value="1"/>
</dbReference>
<dbReference type="InterPro" id="IPR036188">
    <property type="entry name" value="FAD/NAD-bd_sf"/>
</dbReference>
<keyword evidence="3" id="KW-1185">Reference proteome</keyword>
<dbReference type="Pfam" id="PF01266">
    <property type="entry name" value="DAO"/>
    <property type="match status" value="1"/>
</dbReference>
<reference evidence="2 3" key="1">
    <citation type="submission" date="2018-06" db="EMBL/GenBank/DDBJ databases">
        <title>Genomic Encyclopedia of Type Strains, Phase III (KMG-III): the genomes of soil and plant-associated and newly described type strains.</title>
        <authorList>
            <person name="Whitman W."/>
        </authorList>
    </citation>
    <scope>NUCLEOTIDE SEQUENCE [LARGE SCALE GENOMIC DNA]</scope>
    <source>
        <strain evidence="2 3">CGMCC 1.12504</strain>
    </source>
</reference>
<dbReference type="GO" id="GO:0005737">
    <property type="term" value="C:cytoplasm"/>
    <property type="evidence" value="ECO:0007669"/>
    <property type="project" value="TreeGrafter"/>
</dbReference>
<dbReference type="PANTHER" id="PTHR13847">
    <property type="entry name" value="SARCOSINE DEHYDROGENASE-RELATED"/>
    <property type="match status" value="1"/>
</dbReference>
<dbReference type="InterPro" id="IPR006076">
    <property type="entry name" value="FAD-dep_OxRdtase"/>
</dbReference>
<proteinExistence type="predicted"/>
<dbReference type="Gene3D" id="3.30.9.10">
    <property type="entry name" value="D-Amino Acid Oxidase, subunit A, domain 2"/>
    <property type="match status" value="1"/>
</dbReference>
<sequence>MRIRTFESFWLVKNGILYSYPSLQENLETELLVIGGGITGALISHALMEAGHEVMLIDKRDIAMGSSSATTSMLQYEVDVPLYELAEMIGEEGAVKCYKAGIEAIINLQTLVKKTKIKCGFKMQKSLYVAHNNKAAAWLKKEFDIRSKHQLGVKWLDAKTIEKKYGIIACGGILSDVAASVDAYQLAHELIQFNVKRGMKVYDQTAIDKIDTTDFRPKVILKNEHVIEAKKIICCTGFESTELLKEKIADLFYTYATVSEQGVKLNKNVQNTLIWTTDDPYLYMRSTDDGRFLIGGEDSNFNFQFFQQKIKERKADKLKAKLLALMPEIEFTEDFSWAGTFGSTKDGLPYIGKSPEYENTLFVLGFGGNGITFSVQGMEMMVNFLHGKEHELAEYYRFGR</sequence>
<evidence type="ECO:0000313" key="2">
    <source>
        <dbReference type="EMBL" id="RAR47613.1"/>
    </source>
</evidence>
<dbReference type="RefSeq" id="WP_112086289.1">
    <property type="nucleotide sequence ID" value="NZ_QLSV01000008.1"/>
</dbReference>
<dbReference type="SUPFAM" id="SSF51905">
    <property type="entry name" value="FAD/NAD(P)-binding domain"/>
    <property type="match status" value="1"/>
</dbReference>
<accession>A0A328WNC5</accession>
<name>A0A328WNC5_9FLAO</name>
<dbReference type="PANTHER" id="PTHR13847:SF201">
    <property type="entry name" value="PUTATIBE OXIDOREDUCTASE"/>
    <property type="match status" value="1"/>
</dbReference>
<dbReference type="AlphaFoldDB" id="A0A328WNC5"/>
<comment type="caution">
    <text evidence="2">The sequence shown here is derived from an EMBL/GenBank/DDBJ whole genome shotgun (WGS) entry which is preliminary data.</text>
</comment>
<dbReference type="Proteomes" id="UP000249518">
    <property type="component" value="Unassembled WGS sequence"/>
</dbReference>
<dbReference type="OrthoDB" id="571248at2"/>
<evidence type="ECO:0000259" key="1">
    <source>
        <dbReference type="Pfam" id="PF01266"/>
    </source>
</evidence>